<organism evidence="1 2">
    <name type="scientific">Aerococcus urinaehominis</name>
    <dbReference type="NCBI Taxonomy" id="128944"/>
    <lineage>
        <taxon>Bacteria</taxon>
        <taxon>Bacillati</taxon>
        <taxon>Bacillota</taxon>
        <taxon>Bacilli</taxon>
        <taxon>Lactobacillales</taxon>
        <taxon>Aerococcaceae</taxon>
        <taxon>Aerococcus</taxon>
    </lineage>
</organism>
<dbReference type="NCBIfam" id="TIGR01460">
    <property type="entry name" value="HAD-SF-IIA"/>
    <property type="match status" value="1"/>
</dbReference>
<dbReference type="Pfam" id="PF13242">
    <property type="entry name" value="Hydrolase_like"/>
    <property type="match status" value="1"/>
</dbReference>
<reference evidence="2" key="2">
    <citation type="submission" date="2016-01" db="EMBL/GenBank/DDBJ databases">
        <title>Six Aerococcus type strain genome sequencing and assembly using PacBio and Illumina Hiseq.</title>
        <authorList>
            <person name="Carkaci D."/>
            <person name="Dargis R."/>
            <person name="Nielsen X.C."/>
            <person name="Skovgaard O."/>
            <person name="Fuursted K."/>
            <person name="Christensen J.J."/>
        </authorList>
    </citation>
    <scope>NUCLEOTIDE SEQUENCE [LARGE SCALE GENOMIC DNA]</scope>
    <source>
        <strain evidence="2">CCUG42038B</strain>
    </source>
</reference>
<proteinExistence type="predicted"/>
<dbReference type="GO" id="GO:0016791">
    <property type="term" value="F:phosphatase activity"/>
    <property type="evidence" value="ECO:0007669"/>
    <property type="project" value="TreeGrafter"/>
</dbReference>
<dbReference type="STRING" id="128944.AWM75_06885"/>
<dbReference type="PANTHER" id="PTHR19288">
    <property type="entry name" value="4-NITROPHENYLPHOSPHATASE-RELATED"/>
    <property type="match status" value="1"/>
</dbReference>
<dbReference type="AlphaFoldDB" id="A0A109RHE1"/>
<dbReference type="KEGG" id="auh:AWM75_06885"/>
<dbReference type="GO" id="GO:0005737">
    <property type="term" value="C:cytoplasm"/>
    <property type="evidence" value="ECO:0007669"/>
    <property type="project" value="TreeGrafter"/>
</dbReference>
<keyword evidence="2" id="KW-1185">Reference proteome</keyword>
<dbReference type="Proteomes" id="UP000062260">
    <property type="component" value="Chromosome"/>
</dbReference>
<dbReference type="InterPro" id="IPR023214">
    <property type="entry name" value="HAD_sf"/>
</dbReference>
<dbReference type="Pfam" id="PF13344">
    <property type="entry name" value="Hydrolase_6"/>
    <property type="match status" value="1"/>
</dbReference>
<accession>A0A109RHE1</accession>
<dbReference type="PANTHER" id="PTHR19288:SF46">
    <property type="entry name" value="HALOACID DEHALOGENASE-LIKE HYDROLASE DOMAIN-CONTAINING PROTEIN 2"/>
    <property type="match status" value="1"/>
</dbReference>
<evidence type="ECO:0000313" key="1">
    <source>
        <dbReference type="EMBL" id="AMB99726.1"/>
    </source>
</evidence>
<sequence>MSLGLLIDLDGTLYRGQQEITGARDFVARLNERGCPHLFLTNNATRTHQQAASFLQDVHEIAVRPDQFYTSVDALLAQLDRDGRELNGRDVYVIGAPYLKDSLRQAGAHIYDQAGHSEKETVDLVIMGLDQGVCYGQLAQACKFIEAGSQFYLTNPDVQYPEANYFVPGAGALADMVSQVTGQAPTTCGKPSPAIVDGAIDKLGLAKHQVYILGDNLTTDIQAGINAGVKTIHIGTGVHQQADQTKLGIQADYYVQDYQELDQLWQKLVTI</sequence>
<dbReference type="InterPro" id="IPR006357">
    <property type="entry name" value="HAD-SF_hydro_IIA"/>
</dbReference>
<reference evidence="1 2" key="1">
    <citation type="journal article" date="2016" name="Genome Announc.">
        <title>Complete Genome Sequences of Aerococcus christensenii CCUG 28831T, Aerococcus sanguinicola CCUG 43001T, Aerococcus urinae CCUG 36881T, Aerococcus urinaeequi CCUG 28094T, Aerococcus urinaehominis CCUG 42038 BT, and Aerococcus viridans CCUG 4311T.</title>
        <authorList>
            <person name="Carkaci D."/>
            <person name="Dargis R."/>
            <person name="Nielsen X.C."/>
            <person name="Skovgaard O."/>
            <person name="Fuursted K."/>
            <person name="Christensen J.J."/>
        </authorList>
    </citation>
    <scope>NUCLEOTIDE SEQUENCE [LARGE SCALE GENOMIC DNA]</scope>
    <source>
        <strain evidence="1 2">CCUG42038B</strain>
    </source>
</reference>
<dbReference type="SUPFAM" id="SSF56784">
    <property type="entry name" value="HAD-like"/>
    <property type="match status" value="1"/>
</dbReference>
<dbReference type="OrthoDB" id="9810449at2"/>
<dbReference type="RefSeq" id="WP_067980039.1">
    <property type="nucleotide sequence ID" value="NZ_CP014163.1"/>
</dbReference>
<evidence type="ECO:0000313" key="2">
    <source>
        <dbReference type="Proteomes" id="UP000062260"/>
    </source>
</evidence>
<protein>
    <submittedName>
        <fullName evidence="1">Uncharacterized protein</fullName>
    </submittedName>
</protein>
<dbReference type="Gene3D" id="3.40.50.1000">
    <property type="entry name" value="HAD superfamily/HAD-like"/>
    <property type="match status" value="2"/>
</dbReference>
<name>A0A109RHE1_9LACT</name>
<dbReference type="InterPro" id="IPR036412">
    <property type="entry name" value="HAD-like_sf"/>
</dbReference>
<dbReference type="EMBL" id="CP014163">
    <property type="protein sequence ID" value="AMB99726.1"/>
    <property type="molecule type" value="Genomic_DNA"/>
</dbReference>
<gene>
    <name evidence="1" type="ORF">AWM75_06885</name>
</gene>